<feature type="region of interest" description="Disordered" evidence="1">
    <location>
        <begin position="156"/>
        <end position="180"/>
    </location>
</feature>
<keyword evidence="3" id="KW-1185">Reference proteome</keyword>
<accession>A0ABY7GCU4</accession>
<sequence length="180" mass="21022">MEKHAKLGYLRTTLRNLHLKFLSENPEVKLSLASFCRLRPAHIKLTKFISRSCCFCTKHQTFALCTQALRKCGIDVPLNPEKCIEDAANIEKMKENTSRYYIWAMEESSGRSRRQGKTKMAMKVITRTLNKGEFLKHMKVQVKKFTESIQLLSRKKKGKDRQLKGKYHRSSLPKNPMCWL</sequence>
<feature type="compositionally biased region" description="Basic residues" evidence="1">
    <location>
        <begin position="156"/>
        <end position="171"/>
    </location>
</feature>
<organism evidence="2 3">
    <name type="scientific">Mya arenaria</name>
    <name type="common">Soft-shell clam</name>
    <dbReference type="NCBI Taxonomy" id="6604"/>
    <lineage>
        <taxon>Eukaryota</taxon>
        <taxon>Metazoa</taxon>
        <taxon>Spiralia</taxon>
        <taxon>Lophotrochozoa</taxon>
        <taxon>Mollusca</taxon>
        <taxon>Bivalvia</taxon>
        <taxon>Autobranchia</taxon>
        <taxon>Heteroconchia</taxon>
        <taxon>Euheterodonta</taxon>
        <taxon>Imparidentia</taxon>
        <taxon>Neoheterodontei</taxon>
        <taxon>Myida</taxon>
        <taxon>Myoidea</taxon>
        <taxon>Myidae</taxon>
        <taxon>Mya</taxon>
    </lineage>
</organism>
<reference evidence="2" key="1">
    <citation type="submission" date="2022-11" db="EMBL/GenBank/DDBJ databases">
        <title>Centuries of genome instability and evolution in soft-shell clam transmissible cancer (bioRxiv).</title>
        <authorList>
            <person name="Hart S.F.M."/>
            <person name="Yonemitsu M.A."/>
            <person name="Giersch R.M."/>
            <person name="Beal B.F."/>
            <person name="Arriagada G."/>
            <person name="Davis B.W."/>
            <person name="Ostrander E.A."/>
            <person name="Goff S.P."/>
            <person name="Metzger M.J."/>
        </authorList>
    </citation>
    <scope>NUCLEOTIDE SEQUENCE</scope>
    <source>
        <strain evidence="2">MELC-2E11</strain>
        <tissue evidence="2">Siphon/mantle</tissue>
    </source>
</reference>
<evidence type="ECO:0000313" key="2">
    <source>
        <dbReference type="EMBL" id="WAR31905.1"/>
    </source>
</evidence>
<evidence type="ECO:0000256" key="1">
    <source>
        <dbReference type="SAM" id="MobiDB-lite"/>
    </source>
</evidence>
<protein>
    <submittedName>
        <fullName evidence="2">Uncharacterized protein</fullName>
    </submittedName>
</protein>
<proteinExistence type="predicted"/>
<dbReference type="Proteomes" id="UP001164746">
    <property type="component" value="Chromosome 17"/>
</dbReference>
<name>A0ABY7GCU4_MYAAR</name>
<dbReference type="EMBL" id="CP111028">
    <property type="protein sequence ID" value="WAR31905.1"/>
    <property type="molecule type" value="Genomic_DNA"/>
</dbReference>
<gene>
    <name evidence="2" type="ORF">MAR_034447</name>
</gene>
<evidence type="ECO:0000313" key="3">
    <source>
        <dbReference type="Proteomes" id="UP001164746"/>
    </source>
</evidence>